<dbReference type="PANTHER" id="PTHR11730">
    <property type="entry name" value="AMMONIUM TRANSPORTER"/>
    <property type="match status" value="1"/>
</dbReference>
<dbReference type="NCBIfam" id="TIGR00836">
    <property type="entry name" value="amt"/>
    <property type="match status" value="1"/>
</dbReference>
<sequence>MNLLFKRSGSNPKWLNIVTFIVSVSCLVYFASKIVLAGDPSGENTYSDSVDGLKYSINFTWTLVAAFLVFSMQAGFALLGGFLQSKNMLGYMAHCVVDGFVGALLFWMCGFAVMFGGSMATPGLEAGNWFMGYSGFFLAGGSYDVQTIMLWLFQMVFCTKAVTIIAGAVAGRMKFAPYMVYSVFVCAIIYPLYGHWMWGGGWLSCLPYGAGCVDFAGSGVVHTMGGMLALVGAFFLGPRKNKFNPDGTANAIPGHNLTLVVVGTLLLAFGWFGFNAGSTLGATDLRISVVATNTFLGAAGGAALVIFVSWIAFGFVDLGIVCNGALGGLVAITGPCAYVPPWAAVTIGILAGAIMWGAVIFVETKLKIDDPLGAVAVHGANGIWGMLAIGIFADGTYGGVSGCITGSIGQLQAQVIGAATAIGWAFASGALLFGILKLTFGLRVSELVEYEGVDIHLHGSPCYPAQDELTSPLGNVEAEESVHRDMAILEESMMKDARREKIYSDKLGRWIYAKPNK</sequence>
<feature type="domain" description="Ammonium transporter AmtB-like" evidence="9">
    <location>
        <begin position="61"/>
        <end position="461"/>
    </location>
</feature>
<evidence type="ECO:0000256" key="1">
    <source>
        <dbReference type="ARBA" id="ARBA00004141"/>
    </source>
</evidence>
<dbReference type="SUPFAM" id="SSF111352">
    <property type="entry name" value="Ammonium transporter"/>
    <property type="match status" value="1"/>
</dbReference>
<feature type="transmembrane region" description="Helical" evidence="8">
    <location>
        <begin position="413"/>
        <end position="436"/>
    </location>
</feature>
<evidence type="ECO:0000313" key="10">
    <source>
        <dbReference type="EMBL" id="KHE92092.1"/>
    </source>
</evidence>
<evidence type="ECO:0000256" key="3">
    <source>
        <dbReference type="ARBA" id="ARBA00022448"/>
    </source>
</evidence>
<dbReference type="PROSITE" id="PS51257">
    <property type="entry name" value="PROKAR_LIPOPROTEIN"/>
    <property type="match status" value="1"/>
</dbReference>
<dbReference type="GO" id="GO:0008519">
    <property type="term" value="F:ammonium channel activity"/>
    <property type="evidence" value="ECO:0007669"/>
    <property type="project" value="InterPro"/>
</dbReference>
<evidence type="ECO:0000256" key="8">
    <source>
        <dbReference type="RuleBase" id="RU362002"/>
    </source>
</evidence>
<keyword evidence="5 8" id="KW-1133">Transmembrane helix</keyword>
<name>A0A0B0EG76_9BACT</name>
<evidence type="ECO:0000256" key="6">
    <source>
        <dbReference type="ARBA" id="ARBA00023136"/>
    </source>
</evidence>
<dbReference type="Proteomes" id="UP000030652">
    <property type="component" value="Unassembled WGS sequence"/>
</dbReference>
<feature type="transmembrane region" description="Helical" evidence="8">
    <location>
        <begin position="148"/>
        <end position="171"/>
    </location>
</feature>
<evidence type="ECO:0000313" key="11">
    <source>
        <dbReference type="Proteomes" id="UP000030652"/>
    </source>
</evidence>
<dbReference type="EMBL" id="JRYO01000152">
    <property type="protein sequence ID" value="KHE92092.1"/>
    <property type="molecule type" value="Genomic_DNA"/>
</dbReference>
<evidence type="ECO:0000256" key="4">
    <source>
        <dbReference type="ARBA" id="ARBA00022692"/>
    </source>
</evidence>
<keyword evidence="6 8" id="KW-0472">Membrane</keyword>
<comment type="caution">
    <text evidence="10">The sequence shown here is derived from an EMBL/GenBank/DDBJ whole genome shotgun (WGS) entry which is preliminary data.</text>
</comment>
<dbReference type="PROSITE" id="PS01219">
    <property type="entry name" value="AMMONIUM_TRANSP"/>
    <property type="match status" value="1"/>
</dbReference>
<dbReference type="Pfam" id="PF00909">
    <property type="entry name" value="Ammonium_transp"/>
    <property type="match status" value="1"/>
</dbReference>
<dbReference type="InterPro" id="IPR024041">
    <property type="entry name" value="NH4_transpt_AmtB-like_dom"/>
</dbReference>
<dbReference type="InterPro" id="IPR001905">
    <property type="entry name" value="Ammonium_transpt"/>
</dbReference>
<dbReference type="PATRIC" id="fig|237368.3.peg.2313"/>
<proteinExistence type="inferred from homology"/>
<reference evidence="10 11" key="1">
    <citation type="submission" date="2014-10" db="EMBL/GenBank/DDBJ databases">
        <title>Draft genome of anammox bacterium scalindua brodae, obtained using differential coverage binning of sequence data from two enrichment reactors.</title>
        <authorList>
            <person name="Speth D.R."/>
            <person name="Russ L."/>
            <person name="Kartal B."/>
            <person name="Op den Camp H.J."/>
            <person name="Dutilh B.E."/>
            <person name="Jetten M.S."/>
        </authorList>
    </citation>
    <scope>NUCLEOTIDE SEQUENCE [LARGE SCALE GENOMIC DNA]</scope>
    <source>
        <strain evidence="10">RU1</strain>
    </source>
</reference>
<feature type="transmembrane region" description="Helical" evidence="8">
    <location>
        <begin position="320"/>
        <end position="338"/>
    </location>
</feature>
<feature type="transmembrane region" description="Helical" evidence="8">
    <location>
        <begin position="344"/>
        <end position="362"/>
    </location>
</feature>
<evidence type="ECO:0000259" key="9">
    <source>
        <dbReference type="Pfam" id="PF00909"/>
    </source>
</evidence>
<dbReference type="GO" id="GO:0005886">
    <property type="term" value="C:plasma membrane"/>
    <property type="evidence" value="ECO:0007669"/>
    <property type="project" value="UniProtKB-SubCell"/>
</dbReference>
<dbReference type="eggNOG" id="COG0004">
    <property type="taxonomic scope" value="Bacteria"/>
</dbReference>
<keyword evidence="4 8" id="KW-0812">Transmembrane</keyword>
<keyword evidence="3 8" id="KW-0813">Transport</keyword>
<dbReference type="InterPro" id="IPR029020">
    <property type="entry name" value="Ammonium/urea_transptr"/>
</dbReference>
<evidence type="ECO:0000256" key="2">
    <source>
        <dbReference type="ARBA" id="ARBA00005887"/>
    </source>
</evidence>
<keyword evidence="7 8" id="KW-0924">Ammonia transport</keyword>
<comment type="subcellular location">
    <subcellularLocation>
        <location evidence="8">Cell membrane</location>
        <topology evidence="8">Multi-pass membrane protein</topology>
    </subcellularLocation>
    <subcellularLocation>
        <location evidence="1">Membrane</location>
        <topology evidence="1">Multi-pass membrane protein</topology>
    </subcellularLocation>
</comment>
<feature type="transmembrane region" description="Helical" evidence="8">
    <location>
        <begin position="374"/>
        <end position="393"/>
    </location>
</feature>
<evidence type="ECO:0000256" key="7">
    <source>
        <dbReference type="ARBA" id="ARBA00023177"/>
    </source>
</evidence>
<feature type="transmembrane region" description="Helical" evidence="8">
    <location>
        <begin position="61"/>
        <end position="83"/>
    </location>
</feature>
<gene>
    <name evidence="10" type="ORF">SCABRO_02143</name>
</gene>
<accession>A0A0B0EG76</accession>
<protein>
    <recommendedName>
        <fullName evidence="8">Ammonium transporter</fullName>
    </recommendedName>
</protein>
<dbReference type="Gene3D" id="1.10.3430.10">
    <property type="entry name" value="Ammonium transporter AmtB like domains"/>
    <property type="match status" value="1"/>
</dbReference>
<dbReference type="InterPro" id="IPR018047">
    <property type="entry name" value="Ammonium_transpt_CS"/>
</dbReference>
<feature type="transmembrane region" description="Helical" evidence="8">
    <location>
        <begin position="294"/>
        <end position="313"/>
    </location>
</feature>
<feature type="transmembrane region" description="Helical" evidence="8">
    <location>
        <begin position="95"/>
        <end position="115"/>
    </location>
</feature>
<comment type="similarity">
    <text evidence="2 8">Belongs to the ammonia transporter channel (TC 1.A.11.2) family.</text>
</comment>
<feature type="transmembrane region" description="Helical" evidence="8">
    <location>
        <begin position="178"/>
        <end position="196"/>
    </location>
</feature>
<feature type="transmembrane region" description="Helical" evidence="8">
    <location>
        <begin position="257"/>
        <end position="274"/>
    </location>
</feature>
<dbReference type="PANTHER" id="PTHR11730:SF6">
    <property type="entry name" value="AMMONIUM TRANSPORTER"/>
    <property type="match status" value="1"/>
</dbReference>
<feature type="transmembrane region" description="Helical" evidence="8">
    <location>
        <begin position="216"/>
        <end position="236"/>
    </location>
</feature>
<dbReference type="GO" id="GO:0097272">
    <property type="term" value="P:ammonium homeostasis"/>
    <property type="evidence" value="ECO:0007669"/>
    <property type="project" value="TreeGrafter"/>
</dbReference>
<dbReference type="AlphaFoldDB" id="A0A0B0EG76"/>
<evidence type="ECO:0000256" key="5">
    <source>
        <dbReference type="ARBA" id="ARBA00022989"/>
    </source>
</evidence>
<organism evidence="10 11">
    <name type="scientific">Candidatus Scalindua brodae</name>
    <dbReference type="NCBI Taxonomy" id="237368"/>
    <lineage>
        <taxon>Bacteria</taxon>
        <taxon>Pseudomonadati</taxon>
        <taxon>Planctomycetota</taxon>
        <taxon>Candidatus Brocadiia</taxon>
        <taxon>Candidatus Brocadiales</taxon>
        <taxon>Candidatus Scalinduaceae</taxon>
        <taxon>Candidatus Scalindua</taxon>
    </lineage>
</organism>